<gene>
    <name evidence="2" type="ORF">F0169_23385</name>
    <name evidence="1" type="ORF">F0170_22345</name>
</gene>
<evidence type="ECO:0000313" key="4">
    <source>
        <dbReference type="Proteomes" id="UP000326112"/>
    </source>
</evidence>
<sequence length="137" mass="15621">MNQNIRLAKELLRRPDLVDAIDRDPTTGALDGLIDKQKLSIILEGDNAFKYTSDKQLADEMLEHFDALKGQFGRELRFKSLQRLAAQPLTGDADKDHLTHLSREVLTRSDLLDQMDDLASRKDDGRISLEALYRLSR</sequence>
<reference evidence="2 4" key="3">
    <citation type="journal article" date="2023" name="Plant Pathol.">
        <title>Dismantling and reorganizing Pseudomonas marginalis sensu#lato.</title>
        <authorList>
            <person name="Sawada H."/>
            <person name="Fujikawa T."/>
            <person name="Satou M."/>
        </authorList>
    </citation>
    <scope>NUCLEOTIDE SEQUENCE [LARGE SCALE GENOMIC DNA]</scope>
    <source>
        <strain evidence="2 4">MAFF 212408</strain>
    </source>
</reference>
<dbReference type="AlphaFoldDB" id="A0A5N7JYJ6"/>
<dbReference type="Proteomes" id="UP000325438">
    <property type="component" value="Unassembled WGS sequence"/>
</dbReference>
<evidence type="ECO:0000313" key="1">
    <source>
        <dbReference type="EMBL" id="MPQ86475.1"/>
    </source>
</evidence>
<evidence type="ECO:0000313" key="2">
    <source>
        <dbReference type="EMBL" id="MPR04754.1"/>
    </source>
</evidence>
<protein>
    <submittedName>
        <fullName evidence="1">Uncharacterized protein</fullName>
    </submittedName>
</protein>
<name>A0A5N7JYJ6_9PSED</name>
<comment type="caution">
    <text evidence="1">The sequence shown here is derived from an EMBL/GenBank/DDBJ whole genome shotgun (WGS) entry which is preliminary data.</text>
</comment>
<reference evidence="1 3" key="1">
    <citation type="submission" date="2019-09" db="EMBL/GenBank/DDBJ databases">
        <title>The draft genomes of Allium pathogen Pseudomonas sp.</title>
        <authorList>
            <person name="Fujikawa T."/>
            <person name="Sawada H."/>
        </authorList>
    </citation>
    <scope>NUCLEOTIDE SEQUENCE [LARGE SCALE GENOMIC DNA]</scope>
    <source>
        <strain evidence="1 3">MAFF 730085</strain>
    </source>
</reference>
<keyword evidence="4" id="KW-1185">Reference proteome</keyword>
<reference evidence="2 4" key="2">
    <citation type="journal article" date="2020" name="Int. J. Syst. Evol. Microbiol.">
        <title>Pseudomonas kitaguniensis sp. nov., a pathogen causing bacterial rot of Welsh onion in Japan.</title>
        <authorList>
            <person name="Sawada H."/>
            <person name="Fujikawa T."/>
            <person name="Nishiwaki Y."/>
            <person name="Horita H."/>
        </authorList>
    </citation>
    <scope>NUCLEOTIDE SEQUENCE [LARGE SCALE GENOMIC DNA]</scope>
    <source>
        <strain evidence="2 4">MAFF 212408</strain>
    </source>
</reference>
<accession>A0A5N7JYJ6</accession>
<proteinExistence type="predicted"/>
<evidence type="ECO:0000313" key="3">
    <source>
        <dbReference type="Proteomes" id="UP000325438"/>
    </source>
</evidence>
<dbReference type="EMBL" id="VUAZ01000153">
    <property type="protein sequence ID" value="MPR04754.1"/>
    <property type="molecule type" value="Genomic_DNA"/>
</dbReference>
<dbReference type="EMBL" id="VUBA01000155">
    <property type="protein sequence ID" value="MPQ86475.1"/>
    <property type="molecule type" value="Genomic_DNA"/>
</dbReference>
<dbReference type="Proteomes" id="UP000326112">
    <property type="component" value="Unassembled WGS sequence"/>
</dbReference>
<organism evidence="1 3">
    <name type="scientific">Pseudomonas kitaguniensis</name>
    <dbReference type="NCBI Taxonomy" id="2607908"/>
    <lineage>
        <taxon>Bacteria</taxon>
        <taxon>Pseudomonadati</taxon>
        <taxon>Pseudomonadota</taxon>
        <taxon>Gammaproteobacteria</taxon>
        <taxon>Pseudomonadales</taxon>
        <taxon>Pseudomonadaceae</taxon>
        <taxon>Pseudomonas</taxon>
    </lineage>
</organism>